<accession>A0ABT2PR82</accession>
<name>A0ABT2PR82_9BURK</name>
<reference evidence="3 4" key="1">
    <citation type="submission" date="2022-09" db="EMBL/GenBank/DDBJ databases">
        <title>Draft genome of isolate Be4.</title>
        <authorList>
            <person name="Sanchez-Castro I."/>
            <person name="Martinez-Rodriguez P."/>
            <person name="Descostes M."/>
            <person name="Merroun M."/>
        </authorList>
    </citation>
    <scope>NUCLEOTIDE SEQUENCE [LARGE SCALE GENOMIC DNA]</scope>
    <source>
        <strain evidence="3 4">Be4</strain>
    </source>
</reference>
<dbReference type="Gene3D" id="3.40.190.150">
    <property type="entry name" value="Bordetella uptake gene, domain 1"/>
    <property type="match status" value="1"/>
</dbReference>
<evidence type="ECO:0000256" key="2">
    <source>
        <dbReference type="SAM" id="SignalP"/>
    </source>
</evidence>
<sequence>MRYPLLASKRSFLLACAASVCAPLAAWADDAARFPERELTMIINYGAGGNTDVAARAIGNGMESILKKPVVPNNRGGAQGTLGVSSLAKQKTDGYTLGIVTFSTIAITPHLMNVDYTVDNFDFIAGVARYRYGVAVRADSPYKTMQDLVAASKTGKGVFFGAPSAPNNIALFELGRKTGGKFEQVSYKSGAETVAALLGGHVDVIVQNPSDIVPHVKAGKMRFLASASPMRWKELPEVATLKEQGYDVEIDSWIGLAYPKGTPKDLRDKMERVAMTAAGSPQLARIFETAGVDPATLSGAEYRQKLIEGRDAMGVAIKAANLPRMN</sequence>
<dbReference type="InterPro" id="IPR005064">
    <property type="entry name" value="BUG"/>
</dbReference>
<dbReference type="SUPFAM" id="SSF53850">
    <property type="entry name" value="Periplasmic binding protein-like II"/>
    <property type="match status" value="1"/>
</dbReference>
<keyword evidence="4" id="KW-1185">Reference proteome</keyword>
<evidence type="ECO:0000313" key="4">
    <source>
        <dbReference type="Proteomes" id="UP001525968"/>
    </source>
</evidence>
<dbReference type="EMBL" id="JAODYH010000007">
    <property type="protein sequence ID" value="MCT9811787.1"/>
    <property type="molecule type" value="Genomic_DNA"/>
</dbReference>
<dbReference type="Gene3D" id="3.40.190.10">
    <property type="entry name" value="Periplasmic binding protein-like II"/>
    <property type="match status" value="1"/>
</dbReference>
<evidence type="ECO:0000313" key="3">
    <source>
        <dbReference type="EMBL" id="MCT9811787.1"/>
    </source>
</evidence>
<feature type="signal peptide" evidence="2">
    <location>
        <begin position="1"/>
        <end position="28"/>
    </location>
</feature>
<dbReference type="CDD" id="cd07012">
    <property type="entry name" value="PBP2_Bug_TTT"/>
    <property type="match status" value="1"/>
</dbReference>
<dbReference type="Proteomes" id="UP001525968">
    <property type="component" value="Unassembled WGS sequence"/>
</dbReference>
<evidence type="ECO:0000256" key="1">
    <source>
        <dbReference type="ARBA" id="ARBA00006987"/>
    </source>
</evidence>
<dbReference type="Pfam" id="PF03401">
    <property type="entry name" value="TctC"/>
    <property type="match status" value="1"/>
</dbReference>
<dbReference type="PANTHER" id="PTHR42928:SF5">
    <property type="entry name" value="BLR1237 PROTEIN"/>
    <property type="match status" value="1"/>
</dbReference>
<dbReference type="PANTHER" id="PTHR42928">
    <property type="entry name" value="TRICARBOXYLATE-BINDING PROTEIN"/>
    <property type="match status" value="1"/>
</dbReference>
<comment type="similarity">
    <text evidence="1">Belongs to the UPF0065 (bug) family.</text>
</comment>
<organism evidence="3 4">
    <name type="scientific">Acidovorax bellezanensis</name>
    <dbReference type="NCBI Taxonomy" id="2976702"/>
    <lineage>
        <taxon>Bacteria</taxon>
        <taxon>Pseudomonadati</taxon>
        <taxon>Pseudomonadota</taxon>
        <taxon>Betaproteobacteria</taxon>
        <taxon>Burkholderiales</taxon>
        <taxon>Comamonadaceae</taxon>
        <taxon>Acidovorax</taxon>
    </lineage>
</organism>
<feature type="chain" id="PRO_5047254674" evidence="2">
    <location>
        <begin position="29"/>
        <end position="326"/>
    </location>
</feature>
<dbReference type="RefSeq" id="WP_261501040.1">
    <property type="nucleotide sequence ID" value="NZ_JAODYH010000007.1"/>
</dbReference>
<comment type="caution">
    <text evidence="3">The sequence shown here is derived from an EMBL/GenBank/DDBJ whole genome shotgun (WGS) entry which is preliminary data.</text>
</comment>
<proteinExistence type="inferred from homology"/>
<dbReference type="InterPro" id="IPR042100">
    <property type="entry name" value="Bug_dom1"/>
</dbReference>
<dbReference type="PIRSF" id="PIRSF017082">
    <property type="entry name" value="YflP"/>
    <property type="match status" value="1"/>
</dbReference>
<keyword evidence="2" id="KW-0732">Signal</keyword>
<protein>
    <submittedName>
        <fullName evidence="3">Tripartite tricarboxylate transporter substrate binding protein</fullName>
    </submittedName>
</protein>
<gene>
    <name evidence="3" type="ORF">N0K08_14170</name>
</gene>